<dbReference type="RefSeq" id="WP_126581050.1">
    <property type="nucleotide sequence ID" value="NZ_BIFR01000001.1"/>
</dbReference>
<keyword evidence="8" id="KW-1185">Reference proteome</keyword>
<dbReference type="Gene3D" id="3.40.462.20">
    <property type="match status" value="1"/>
</dbReference>
<name>A0A402A382_9CHLR</name>
<keyword evidence="4" id="KW-0274">FAD</keyword>
<organism evidence="7 8">
    <name type="scientific">Tengunoibacter tsumagoiensis</name>
    <dbReference type="NCBI Taxonomy" id="2014871"/>
    <lineage>
        <taxon>Bacteria</taxon>
        <taxon>Bacillati</taxon>
        <taxon>Chloroflexota</taxon>
        <taxon>Ktedonobacteria</taxon>
        <taxon>Ktedonobacterales</taxon>
        <taxon>Dictyobacteraceae</taxon>
        <taxon>Tengunoibacter</taxon>
    </lineage>
</organism>
<dbReference type="Pfam" id="PF08031">
    <property type="entry name" value="BBE"/>
    <property type="match status" value="1"/>
</dbReference>
<dbReference type="GO" id="GO:0071949">
    <property type="term" value="F:FAD binding"/>
    <property type="evidence" value="ECO:0007669"/>
    <property type="project" value="InterPro"/>
</dbReference>
<evidence type="ECO:0000313" key="8">
    <source>
        <dbReference type="Proteomes" id="UP000287352"/>
    </source>
</evidence>
<evidence type="ECO:0000256" key="3">
    <source>
        <dbReference type="ARBA" id="ARBA00022630"/>
    </source>
</evidence>
<sequence>MTDSSPSHKLSPLIDRRRFMVLAASGLTTLATGCQSVNAGPAPSRTATAIPHLDPTPPPTLTAHDWSNLAQQVKGEVVRADNANYATALQLFNPRFDAIKPDGIAYCTSPEDVQACLAFSQRFQLPFTVRSGGHSYAGYSTTTGLVIDMTRINAISVDTQAGTATIGGGARLIDVYAALTKQGVILPAGSCPTVGIAGLTSGGGVGVLGRKFGLTCDNLLSAQVVLADGRTVTCDKDHDPDLFWALRGGGGGNFGVVTSFTFSTHPLSSVTLFTLGWSWNKAVDVFDAWQQWAPQAPDELWSNCLLLANQQNGPLVRVNGVYVGDEATTNAQLQQLIDRIGSAPTSRYVWQSEVLDAMLYEAGCSNKSLAECRLPSMDPQGQLQREIDLAKADYFAQTLPRQAIQALVDAITTRQQISGFTGGGIGIDAYGGAINQVARNATAFVHRNALFSAQYTATWNPGDADDLVTANRSWLNNLWQAMRPYATGTSYQNYIDPDLKDWQQAYYGENLSHLRQVKKTYDPGNLFHFAQSIPPA</sequence>
<dbReference type="Gene3D" id="3.30.465.10">
    <property type="match status" value="1"/>
</dbReference>
<feature type="domain" description="FAD-binding PCMH-type" evidence="6">
    <location>
        <begin position="97"/>
        <end position="267"/>
    </location>
</feature>
<dbReference type="OrthoDB" id="545125at2"/>
<dbReference type="Proteomes" id="UP000287352">
    <property type="component" value="Unassembled WGS sequence"/>
</dbReference>
<keyword evidence="3" id="KW-0285">Flavoprotein</keyword>
<evidence type="ECO:0000256" key="5">
    <source>
        <dbReference type="ARBA" id="ARBA00023002"/>
    </source>
</evidence>
<evidence type="ECO:0000313" key="7">
    <source>
        <dbReference type="EMBL" id="GCE13532.1"/>
    </source>
</evidence>
<dbReference type="InterPro" id="IPR012951">
    <property type="entry name" value="BBE"/>
</dbReference>
<comment type="similarity">
    <text evidence="2">Belongs to the oxygen-dependent FAD-linked oxidoreductase family.</text>
</comment>
<dbReference type="InterPro" id="IPR016169">
    <property type="entry name" value="FAD-bd_PCMH_sub2"/>
</dbReference>
<comment type="caution">
    <text evidence="7">The sequence shown here is derived from an EMBL/GenBank/DDBJ whole genome shotgun (WGS) entry which is preliminary data.</text>
</comment>
<reference evidence="8" key="1">
    <citation type="submission" date="2018-12" db="EMBL/GenBank/DDBJ databases">
        <title>Tengunoibacter tsumagoiensis gen. nov., sp. nov., Dictyobacter kobayashii sp. nov., D. alpinus sp. nov., and D. joshuensis sp. nov. and description of Dictyobacteraceae fam. nov. within the order Ktedonobacterales isolated from Tengu-no-mugimeshi.</title>
        <authorList>
            <person name="Wang C.M."/>
            <person name="Zheng Y."/>
            <person name="Sakai Y."/>
            <person name="Toyoda A."/>
            <person name="Minakuchi Y."/>
            <person name="Abe K."/>
            <person name="Yokota A."/>
            <person name="Yabe S."/>
        </authorList>
    </citation>
    <scope>NUCLEOTIDE SEQUENCE [LARGE SCALE GENOMIC DNA]</scope>
    <source>
        <strain evidence="8">Uno3</strain>
    </source>
</reference>
<comment type="cofactor">
    <cofactor evidence="1">
        <name>FAD</name>
        <dbReference type="ChEBI" id="CHEBI:57692"/>
    </cofactor>
</comment>
<accession>A0A402A382</accession>
<dbReference type="GO" id="GO:0016491">
    <property type="term" value="F:oxidoreductase activity"/>
    <property type="evidence" value="ECO:0007669"/>
    <property type="project" value="UniProtKB-KW"/>
</dbReference>
<dbReference type="InterPro" id="IPR050416">
    <property type="entry name" value="FAD-linked_Oxidoreductase"/>
</dbReference>
<proteinExistence type="inferred from homology"/>
<keyword evidence="5" id="KW-0560">Oxidoreductase</keyword>
<evidence type="ECO:0000256" key="4">
    <source>
        <dbReference type="ARBA" id="ARBA00022827"/>
    </source>
</evidence>
<evidence type="ECO:0000259" key="6">
    <source>
        <dbReference type="PROSITE" id="PS51387"/>
    </source>
</evidence>
<dbReference type="PANTHER" id="PTHR42973">
    <property type="entry name" value="BINDING OXIDOREDUCTASE, PUTATIVE (AFU_ORTHOLOGUE AFUA_1G17690)-RELATED"/>
    <property type="match status" value="1"/>
</dbReference>
<dbReference type="PANTHER" id="PTHR42973:SF39">
    <property type="entry name" value="FAD-BINDING PCMH-TYPE DOMAIN-CONTAINING PROTEIN"/>
    <property type="match status" value="1"/>
</dbReference>
<dbReference type="PROSITE" id="PS51387">
    <property type="entry name" value="FAD_PCMH"/>
    <property type="match status" value="1"/>
</dbReference>
<dbReference type="InterPro" id="IPR016166">
    <property type="entry name" value="FAD-bd_PCMH"/>
</dbReference>
<dbReference type="Gene3D" id="3.30.43.10">
    <property type="entry name" value="Uridine Diphospho-n-acetylenolpyruvylglucosamine Reductase, domain 2"/>
    <property type="match status" value="1"/>
</dbReference>
<dbReference type="InterPro" id="IPR006311">
    <property type="entry name" value="TAT_signal"/>
</dbReference>
<dbReference type="EMBL" id="BIFR01000001">
    <property type="protein sequence ID" value="GCE13532.1"/>
    <property type="molecule type" value="Genomic_DNA"/>
</dbReference>
<evidence type="ECO:0000256" key="1">
    <source>
        <dbReference type="ARBA" id="ARBA00001974"/>
    </source>
</evidence>
<dbReference type="AlphaFoldDB" id="A0A402A382"/>
<evidence type="ECO:0000256" key="2">
    <source>
        <dbReference type="ARBA" id="ARBA00005466"/>
    </source>
</evidence>
<dbReference type="InterPro" id="IPR036318">
    <property type="entry name" value="FAD-bd_PCMH-like_sf"/>
</dbReference>
<dbReference type="InterPro" id="IPR006094">
    <property type="entry name" value="Oxid_FAD_bind_N"/>
</dbReference>
<dbReference type="PROSITE" id="PS51318">
    <property type="entry name" value="TAT"/>
    <property type="match status" value="1"/>
</dbReference>
<dbReference type="SUPFAM" id="SSF56176">
    <property type="entry name" value="FAD-binding/transporter-associated domain-like"/>
    <property type="match status" value="1"/>
</dbReference>
<dbReference type="InterPro" id="IPR016167">
    <property type="entry name" value="FAD-bd_PCMH_sub1"/>
</dbReference>
<dbReference type="Pfam" id="PF01565">
    <property type="entry name" value="FAD_binding_4"/>
    <property type="match status" value="1"/>
</dbReference>
<protein>
    <submittedName>
        <fullName evidence="7">FAD-binding dehydrogenase</fullName>
    </submittedName>
</protein>
<gene>
    <name evidence="7" type="ORF">KTT_33910</name>
</gene>